<sequence length="39" mass="4405">MADHLKDKEKEHSALSLLVNQWGFDEKLIPKALQTIGSI</sequence>
<reference evidence="1 2" key="1">
    <citation type="submission" date="2023-07" db="EMBL/GenBank/DDBJ databases">
        <title>Sorghum-associated microbial communities from plants grown in Nebraska, USA.</title>
        <authorList>
            <person name="Schachtman D."/>
        </authorList>
    </citation>
    <scope>NUCLEOTIDE SEQUENCE [LARGE SCALE GENOMIC DNA]</scope>
    <source>
        <strain evidence="1 2">4138</strain>
    </source>
</reference>
<dbReference type="Proteomes" id="UP001257909">
    <property type="component" value="Unassembled WGS sequence"/>
</dbReference>
<keyword evidence="2" id="KW-1185">Reference proteome</keyword>
<proteinExistence type="predicted"/>
<name>A0ABU1VW92_9GAMM</name>
<protein>
    <submittedName>
        <fullName evidence="1">Uncharacterized protein</fullName>
    </submittedName>
</protein>
<accession>A0ABU1VW92</accession>
<evidence type="ECO:0000313" key="2">
    <source>
        <dbReference type="Proteomes" id="UP001257909"/>
    </source>
</evidence>
<gene>
    <name evidence="1" type="ORF">J2W69_000882</name>
</gene>
<evidence type="ECO:0000313" key="1">
    <source>
        <dbReference type="EMBL" id="MDR7119967.1"/>
    </source>
</evidence>
<organism evidence="1 2">
    <name type="scientific">Rheinheimera soli</name>
    <dbReference type="NCBI Taxonomy" id="443616"/>
    <lineage>
        <taxon>Bacteria</taxon>
        <taxon>Pseudomonadati</taxon>
        <taxon>Pseudomonadota</taxon>
        <taxon>Gammaproteobacteria</taxon>
        <taxon>Chromatiales</taxon>
        <taxon>Chromatiaceae</taxon>
        <taxon>Rheinheimera</taxon>
    </lineage>
</organism>
<comment type="caution">
    <text evidence="1">The sequence shown here is derived from an EMBL/GenBank/DDBJ whole genome shotgun (WGS) entry which is preliminary data.</text>
</comment>
<dbReference type="EMBL" id="JAVDWR010000001">
    <property type="protein sequence ID" value="MDR7119967.1"/>
    <property type="molecule type" value="Genomic_DNA"/>
</dbReference>